<dbReference type="Proteomes" id="UP000694845">
    <property type="component" value="Unplaced"/>
</dbReference>
<feature type="coiled-coil region" evidence="13">
    <location>
        <begin position="589"/>
        <end position="632"/>
    </location>
</feature>
<feature type="coiled-coil region" evidence="13">
    <location>
        <begin position="697"/>
        <end position="748"/>
    </location>
</feature>
<keyword evidence="7 13" id="KW-0175">Coiled coil</keyword>
<keyword evidence="2" id="KW-0963">Cytoplasm</keyword>
<dbReference type="SUPFAM" id="SSF52058">
    <property type="entry name" value="L domain-like"/>
    <property type="match status" value="1"/>
</dbReference>
<accession>A0A8B7YKI3</accession>
<evidence type="ECO:0000256" key="11">
    <source>
        <dbReference type="ARBA" id="ARBA00061329"/>
    </source>
</evidence>
<dbReference type="GeneID" id="110980057"/>
<keyword evidence="15" id="KW-1185">Reference proteome</keyword>
<evidence type="ECO:0000256" key="14">
    <source>
        <dbReference type="SAM" id="MobiDB-lite"/>
    </source>
</evidence>
<evidence type="ECO:0000256" key="3">
    <source>
        <dbReference type="ARBA" id="ARBA00022614"/>
    </source>
</evidence>
<dbReference type="Pfam" id="PF14580">
    <property type="entry name" value="LRR_9"/>
    <property type="match status" value="1"/>
</dbReference>
<evidence type="ECO:0000256" key="9">
    <source>
        <dbReference type="ARBA" id="ARBA00023306"/>
    </source>
</evidence>
<reference evidence="16" key="1">
    <citation type="submission" date="2025-08" db="UniProtKB">
        <authorList>
            <consortium name="RefSeq"/>
        </authorList>
    </citation>
    <scope>IDENTIFICATION</scope>
</reference>
<evidence type="ECO:0000256" key="13">
    <source>
        <dbReference type="SAM" id="Coils"/>
    </source>
</evidence>
<evidence type="ECO:0000256" key="2">
    <source>
        <dbReference type="ARBA" id="ARBA00022490"/>
    </source>
</evidence>
<dbReference type="GO" id="GO:0051301">
    <property type="term" value="P:cell division"/>
    <property type="evidence" value="ECO:0007669"/>
    <property type="project" value="UniProtKB-KW"/>
</dbReference>
<feature type="region of interest" description="Disordered" evidence="14">
    <location>
        <begin position="319"/>
        <end position="446"/>
    </location>
</feature>
<evidence type="ECO:0000256" key="8">
    <source>
        <dbReference type="ARBA" id="ARBA00023212"/>
    </source>
</evidence>
<evidence type="ECO:0000256" key="10">
    <source>
        <dbReference type="ARBA" id="ARBA00054059"/>
    </source>
</evidence>
<evidence type="ECO:0000256" key="5">
    <source>
        <dbReference type="ARBA" id="ARBA00022737"/>
    </source>
</evidence>
<dbReference type="InterPro" id="IPR001611">
    <property type="entry name" value="Leu-rich_rpt"/>
</dbReference>
<evidence type="ECO:0000256" key="6">
    <source>
        <dbReference type="ARBA" id="ARBA00022776"/>
    </source>
</evidence>
<sequence length="1023" mass="116973">MVELASKMKNACRRRYPAQNFRVQLTAKTAEQSMNSGASDGEELCLIDAGINCLTSLHFSTNLRTLNLHCNQISIINGLSRLRWLQHLDLSSNQIACIEGLESLTVLRTLNLSCNHIKVVVGLHSLRSLRKLNLSYNIIKDISGLVTLHGPQSSLAHLQLHGNQLDSFNHVVECVSGLQQLQELILALDTDDNPVCRQPGYRTAMLHSLPQIQILDGMNRRGHHVPIDNIMADIPGLDQYLEYLLSSDSTCASAQEPAVNITTPRIDQMLDRFRQRALMSSGTTTISGTDVQPTDHEVRLEQLEKQLADIMTRRQELRNAEDHSVLAHPHRWSDGDEMTNRQQSNRKPKRDTDQTDESDVESDRPSVGAVIKQRAKGSMPSNIGLAHIMDGRQQRQESRQQARSSASKHPLQKAKSVSSTSTGSPPSAPEVRGHPHHATKVTHTTAEQDAEKLALMQELDNERERRWKAEQASIRLADCIKELQAKATEERELQDVAIQASTRLKQALMNEKEFRARLEGQLEECQAKLEDLRGKLTASQKAEEEQRQALRAMETTSAKMETERLNQHAHEVKKAQEYQMKAAAMGREVDLVKAQCKQQEGKIQQLQELLASREQEHRIDTLTKQYSELEDEFRLGLQMEAERFRELQDAFERVSHESSVAKNTLAAMTDKERRSSSMVAELTAMVKEQKGRISELFKSKQEALTAYRERVQNLESQLEEARRKQLQYEALRQENSQVKSQLVAQESVIEGLRVERKLWGQELAQQGSSLAQDRGRLEARIEALSAEVDSLKKHSERDNDALKIKTKMLDDQTDTIRKLKEGLVERDDEIKKAREELLHHQRHLEEQLAGEQAINQETTEEVERLRERKEELKNRVAELEAELEESRKAYRSLDNKWKEKGDLIGQLETQVRQVKQNFDSKEFKMKEERDKAIQAEKSALERLHQADDAFTKQLEAVRRHHEGEMEEMRIEKSKEIDKGNQRVLEVENEMRLLLSEMETQKQVMEDKVKKLTSAFNDLTQGLT</sequence>
<keyword evidence="4" id="KW-0132">Cell division</keyword>
<feature type="compositionally biased region" description="Low complexity" evidence="14">
    <location>
        <begin position="416"/>
        <end position="425"/>
    </location>
</feature>
<dbReference type="KEGG" id="aplc:110980057"/>
<evidence type="ECO:0000256" key="12">
    <source>
        <dbReference type="ARBA" id="ARBA00067351"/>
    </source>
</evidence>
<comment type="function">
    <text evidence="10">Required for the organization of the mitotic spindle. Maintains the structural integrity of centrosomes during mitosis.</text>
</comment>
<evidence type="ECO:0000313" key="15">
    <source>
        <dbReference type="Proteomes" id="UP000694845"/>
    </source>
</evidence>
<keyword evidence="9" id="KW-0131">Cell cycle</keyword>
<proteinExistence type="inferred from homology"/>
<dbReference type="GO" id="GO:0005737">
    <property type="term" value="C:cytoplasm"/>
    <property type="evidence" value="ECO:0007669"/>
    <property type="project" value="TreeGrafter"/>
</dbReference>
<dbReference type="GO" id="GO:0005814">
    <property type="term" value="C:centriole"/>
    <property type="evidence" value="ECO:0007669"/>
    <property type="project" value="UniProtKB-SubCell"/>
</dbReference>
<evidence type="ECO:0000256" key="4">
    <source>
        <dbReference type="ARBA" id="ARBA00022618"/>
    </source>
</evidence>
<comment type="subcellular location">
    <subcellularLocation>
        <location evidence="1">Cytoplasm</location>
        <location evidence="1">Cytoskeleton</location>
        <location evidence="1">Microtubule organizing center</location>
        <location evidence="1">Centrosome</location>
        <location evidence="1">Centriole</location>
    </subcellularLocation>
</comment>
<feature type="coiled-coil region" evidence="13">
    <location>
        <begin position="951"/>
        <end position="1014"/>
    </location>
</feature>
<organism evidence="15 16">
    <name type="scientific">Acanthaster planci</name>
    <name type="common">Crown-of-thorns starfish</name>
    <dbReference type="NCBI Taxonomy" id="133434"/>
    <lineage>
        <taxon>Eukaryota</taxon>
        <taxon>Metazoa</taxon>
        <taxon>Echinodermata</taxon>
        <taxon>Eleutherozoa</taxon>
        <taxon>Asterozoa</taxon>
        <taxon>Asteroidea</taxon>
        <taxon>Valvatacea</taxon>
        <taxon>Valvatida</taxon>
        <taxon>Acanthasteridae</taxon>
        <taxon>Acanthaster</taxon>
    </lineage>
</organism>
<keyword evidence="6" id="KW-0498">Mitosis</keyword>
<keyword evidence="3" id="KW-0433">Leucine-rich repeat</keyword>
<dbReference type="Gene3D" id="3.80.10.10">
    <property type="entry name" value="Ribonuclease Inhibitor"/>
    <property type="match status" value="2"/>
</dbReference>
<comment type="similarity">
    <text evidence="11">Belongs to the LRRCC1 family.</text>
</comment>
<dbReference type="InterPro" id="IPR032675">
    <property type="entry name" value="LRR_dom_sf"/>
</dbReference>
<dbReference type="OrthoDB" id="7451790at2759"/>
<feature type="compositionally biased region" description="Basic and acidic residues" evidence="14">
    <location>
        <begin position="389"/>
        <end position="400"/>
    </location>
</feature>
<feature type="coiled-coil region" evidence="13">
    <location>
        <begin position="774"/>
        <end position="896"/>
    </location>
</feature>
<dbReference type="SMART" id="SM00365">
    <property type="entry name" value="LRR_SD22"/>
    <property type="match status" value="4"/>
</dbReference>
<dbReference type="AlphaFoldDB" id="A0A8B7YKI3"/>
<gene>
    <name evidence="16" type="primary">LOC110980057</name>
</gene>
<keyword evidence="5" id="KW-0677">Repeat</keyword>
<dbReference type="PROSITE" id="PS51450">
    <property type="entry name" value="LRR"/>
    <property type="match status" value="4"/>
</dbReference>
<keyword evidence="8" id="KW-0206">Cytoskeleton</keyword>
<evidence type="ECO:0000256" key="1">
    <source>
        <dbReference type="ARBA" id="ARBA00004114"/>
    </source>
</evidence>
<dbReference type="CTD" id="85444"/>
<evidence type="ECO:0000313" key="16">
    <source>
        <dbReference type="RefSeq" id="XP_022092046.1"/>
    </source>
</evidence>
<protein>
    <recommendedName>
        <fullName evidence="12">Leucine-rich repeat and coiled-coil domain-containing protein 1</fullName>
    </recommendedName>
</protein>
<evidence type="ECO:0000256" key="7">
    <source>
        <dbReference type="ARBA" id="ARBA00023054"/>
    </source>
</evidence>
<dbReference type="FunFam" id="3.80.10.10:FF:000148">
    <property type="entry name" value="Leucine rich repeat and coiled-coil centrosomal protein 1"/>
    <property type="match status" value="1"/>
</dbReference>
<dbReference type="OMA" id="RDQQDDH"/>
<dbReference type="PANTHER" id="PTHR15454:SF34">
    <property type="entry name" value="LEUCINE-RICH REPEAT AND COILED-COIL DOMAIN-CONTAINING PROTEIN 1"/>
    <property type="match status" value="1"/>
</dbReference>
<name>A0A8B7YKI3_ACAPL</name>
<dbReference type="PANTHER" id="PTHR15454">
    <property type="entry name" value="NISCHARIN RELATED"/>
    <property type="match status" value="1"/>
</dbReference>
<feature type="coiled-coil region" evidence="13">
    <location>
        <begin position="515"/>
        <end position="542"/>
    </location>
</feature>
<dbReference type="RefSeq" id="XP_022092046.1">
    <property type="nucleotide sequence ID" value="XM_022236354.1"/>
</dbReference>